<dbReference type="RefSeq" id="WP_074894746.1">
    <property type="nucleotide sequence ID" value="NZ_CP031252.1"/>
</dbReference>
<dbReference type="Gene3D" id="2.40.128.270">
    <property type="match status" value="1"/>
</dbReference>
<dbReference type="InterPro" id="IPR038670">
    <property type="entry name" value="HslJ-like_sf"/>
</dbReference>
<dbReference type="EMBL" id="UGQW01000002">
    <property type="protein sequence ID" value="STZ68366.1"/>
    <property type="molecule type" value="Genomic_DNA"/>
</dbReference>
<proteinExistence type="predicted"/>
<dbReference type="PROSITE" id="PS51257">
    <property type="entry name" value="PROKAR_LIPOPROTEIN"/>
    <property type="match status" value="1"/>
</dbReference>
<organism evidence="3 4">
    <name type="scientific">Neisseria elongata</name>
    <dbReference type="NCBI Taxonomy" id="495"/>
    <lineage>
        <taxon>Bacteria</taxon>
        <taxon>Pseudomonadati</taxon>
        <taxon>Pseudomonadota</taxon>
        <taxon>Betaproteobacteria</taxon>
        <taxon>Neisseriales</taxon>
        <taxon>Neisseriaceae</taxon>
        <taxon>Neisseria</taxon>
    </lineage>
</organism>
<gene>
    <name evidence="3" type="ORF">NCTC10660_01882</name>
</gene>
<dbReference type="InterPro" id="IPR053147">
    <property type="entry name" value="Hsp_HslJ-like"/>
</dbReference>
<dbReference type="PANTHER" id="PTHR35535">
    <property type="entry name" value="HEAT SHOCK PROTEIN HSLJ"/>
    <property type="match status" value="1"/>
</dbReference>
<dbReference type="GeneID" id="93352869"/>
<dbReference type="Pfam" id="PF03724">
    <property type="entry name" value="META"/>
    <property type="match status" value="1"/>
</dbReference>
<dbReference type="Proteomes" id="UP000254927">
    <property type="component" value="Unassembled WGS sequence"/>
</dbReference>
<feature type="domain" description="DUF306" evidence="2">
    <location>
        <begin position="25"/>
        <end position="126"/>
    </location>
</feature>
<dbReference type="PANTHER" id="PTHR35535:SF1">
    <property type="entry name" value="HEAT SHOCK PROTEIN HSLJ"/>
    <property type="match status" value="1"/>
</dbReference>
<evidence type="ECO:0000313" key="4">
    <source>
        <dbReference type="Proteomes" id="UP000254927"/>
    </source>
</evidence>
<dbReference type="AlphaFoldDB" id="A0A378TZM8"/>
<feature type="signal peptide" evidence="1">
    <location>
        <begin position="1"/>
        <end position="23"/>
    </location>
</feature>
<evidence type="ECO:0000259" key="2">
    <source>
        <dbReference type="Pfam" id="PF03724"/>
    </source>
</evidence>
<name>A0A378TZM8_NEIEL</name>
<evidence type="ECO:0000256" key="1">
    <source>
        <dbReference type="SAM" id="SignalP"/>
    </source>
</evidence>
<protein>
    <submittedName>
        <fullName evidence="3">META domain</fullName>
    </submittedName>
</protein>
<feature type="chain" id="PRO_5017020578" evidence="1">
    <location>
        <begin position="24"/>
        <end position="131"/>
    </location>
</feature>
<accession>A0A378TZM8</accession>
<keyword evidence="1" id="KW-0732">Signal</keyword>
<dbReference type="InterPro" id="IPR005184">
    <property type="entry name" value="DUF306_Meta_HslJ"/>
</dbReference>
<sequence>MGKILCFAVGLLLSACASMPSSEALNGEWLPEEIGGSPFTAQASLTFDSEQQLLSSYAGCNRLTTRYSADNGKLDFGYTSSTRMACDPEHSEAEHKISQVFVQAERFGIQDGKLLIKDGQGNVLLRAVKSS</sequence>
<reference evidence="3 4" key="1">
    <citation type="submission" date="2018-06" db="EMBL/GenBank/DDBJ databases">
        <authorList>
            <consortium name="Pathogen Informatics"/>
            <person name="Doyle S."/>
        </authorList>
    </citation>
    <scope>NUCLEOTIDE SEQUENCE [LARGE SCALE GENOMIC DNA]</scope>
    <source>
        <strain evidence="3 4">NCTC10660</strain>
    </source>
</reference>
<evidence type="ECO:0000313" key="3">
    <source>
        <dbReference type="EMBL" id="STZ68366.1"/>
    </source>
</evidence>